<dbReference type="OrthoDB" id="1745573at2759"/>
<evidence type="ECO:0000313" key="3">
    <source>
        <dbReference type="EMBL" id="KAA8524337.1"/>
    </source>
</evidence>
<evidence type="ECO:0000256" key="1">
    <source>
        <dbReference type="SAM" id="MobiDB-lite"/>
    </source>
</evidence>
<dbReference type="Pfam" id="PF14111">
    <property type="entry name" value="DUF4283"/>
    <property type="match status" value="1"/>
</dbReference>
<sequence>MVAEALRNLGRRLPLLIEQRPLSYVEAARIQGWPSSLLKLSTGPGGRWEDVAVDPNSCSVRLEFMCRCLVGTVGDSPVSVIEMQKVQQWVSRKWEVTAGVKVYNIHGALFLFKFPSCEEAKRILSRNDWMCEGEKGAGSVIDQQDSVHGKDQCGGMEVEIPVWAETGPCFTSINKLVNHGVATSMAEGRVTGASAMYWGEGREALAEERTDFLFGGGGLVAGQVSYGLRVSRQNLNFKQYRAGMKPRGWDEVSERGAFNVWARPKLGGCKGQGKTLFKDEQQAWYKPKKMGSQSQMGQGKLAHKVNGPKSIIEAQLSVQALMPAYQEDISWKGGKESKGKAVVMKEGRNPEEMQNNPYSYGGCGSKSAMDGESDSSDGICAK</sequence>
<dbReference type="AlphaFoldDB" id="A0A5J5A4W4"/>
<accession>A0A5J5A4W4</accession>
<evidence type="ECO:0000313" key="4">
    <source>
        <dbReference type="Proteomes" id="UP000325577"/>
    </source>
</evidence>
<proteinExistence type="predicted"/>
<name>A0A5J5A4W4_9ASTE</name>
<dbReference type="EMBL" id="CM018047">
    <property type="protein sequence ID" value="KAA8524337.1"/>
    <property type="molecule type" value="Genomic_DNA"/>
</dbReference>
<feature type="domain" description="DUF4283" evidence="2">
    <location>
        <begin position="67"/>
        <end position="132"/>
    </location>
</feature>
<organism evidence="3 4">
    <name type="scientific">Nyssa sinensis</name>
    <dbReference type="NCBI Taxonomy" id="561372"/>
    <lineage>
        <taxon>Eukaryota</taxon>
        <taxon>Viridiplantae</taxon>
        <taxon>Streptophyta</taxon>
        <taxon>Embryophyta</taxon>
        <taxon>Tracheophyta</taxon>
        <taxon>Spermatophyta</taxon>
        <taxon>Magnoliopsida</taxon>
        <taxon>eudicotyledons</taxon>
        <taxon>Gunneridae</taxon>
        <taxon>Pentapetalae</taxon>
        <taxon>asterids</taxon>
        <taxon>Cornales</taxon>
        <taxon>Nyssaceae</taxon>
        <taxon>Nyssa</taxon>
    </lineage>
</organism>
<dbReference type="InterPro" id="IPR025558">
    <property type="entry name" value="DUF4283"/>
</dbReference>
<reference evidence="3 4" key="1">
    <citation type="submission" date="2019-09" db="EMBL/GenBank/DDBJ databases">
        <title>A chromosome-level genome assembly of the Chinese tupelo Nyssa sinensis.</title>
        <authorList>
            <person name="Yang X."/>
            <person name="Kang M."/>
            <person name="Yang Y."/>
            <person name="Xiong H."/>
            <person name="Wang M."/>
            <person name="Zhang Z."/>
            <person name="Wang Z."/>
            <person name="Wu H."/>
            <person name="Ma T."/>
            <person name="Liu J."/>
            <person name="Xi Z."/>
        </authorList>
    </citation>
    <scope>NUCLEOTIDE SEQUENCE [LARGE SCALE GENOMIC DNA]</scope>
    <source>
        <strain evidence="3">J267</strain>
        <tissue evidence="3">Leaf</tissue>
    </source>
</reference>
<evidence type="ECO:0000259" key="2">
    <source>
        <dbReference type="Pfam" id="PF14111"/>
    </source>
</evidence>
<gene>
    <name evidence="3" type="ORF">F0562_010760</name>
</gene>
<keyword evidence="4" id="KW-1185">Reference proteome</keyword>
<feature type="region of interest" description="Disordered" evidence="1">
    <location>
        <begin position="336"/>
        <end position="382"/>
    </location>
</feature>
<dbReference type="Proteomes" id="UP000325577">
    <property type="component" value="Linkage Group LG4"/>
</dbReference>
<protein>
    <recommendedName>
        <fullName evidence="2">DUF4283 domain-containing protein</fullName>
    </recommendedName>
</protein>
<feature type="compositionally biased region" description="Basic and acidic residues" evidence="1">
    <location>
        <begin position="336"/>
        <end position="351"/>
    </location>
</feature>